<evidence type="ECO:0000256" key="1">
    <source>
        <dbReference type="SAM" id="Phobius"/>
    </source>
</evidence>
<comment type="caution">
    <text evidence="2">The sequence shown here is derived from an EMBL/GenBank/DDBJ whole genome shotgun (WGS) entry which is preliminary data.</text>
</comment>
<organism evidence="2 3">
    <name type="scientific">Caenorhabditis angaria</name>
    <dbReference type="NCBI Taxonomy" id="860376"/>
    <lineage>
        <taxon>Eukaryota</taxon>
        <taxon>Metazoa</taxon>
        <taxon>Ecdysozoa</taxon>
        <taxon>Nematoda</taxon>
        <taxon>Chromadorea</taxon>
        <taxon>Rhabditida</taxon>
        <taxon>Rhabditina</taxon>
        <taxon>Rhabditomorpha</taxon>
        <taxon>Rhabditoidea</taxon>
        <taxon>Rhabditidae</taxon>
        <taxon>Peloderinae</taxon>
        <taxon>Caenorhabditis</taxon>
    </lineage>
</organism>
<evidence type="ECO:0008006" key="4">
    <source>
        <dbReference type="Google" id="ProtNLM"/>
    </source>
</evidence>
<evidence type="ECO:0000313" key="2">
    <source>
        <dbReference type="EMBL" id="CAI5453620.1"/>
    </source>
</evidence>
<dbReference type="PANTHER" id="PTHR45830">
    <property type="entry name" value="SERPENTINE RECEPTOR, CLASS I"/>
    <property type="match status" value="1"/>
</dbReference>
<feature type="transmembrane region" description="Helical" evidence="1">
    <location>
        <begin position="204"/>
        <end position="229"/>
    </location>
</feature>
<keyword evidence="3" id="KW-1185">Reference proteome</keyword>
<keyword evidence="1" id="KW-0812">Transmembrane</keyword>
<feature type="transmembrane region" description="Helical" evidence="1">
    <location>
        <begin position="55"/>
        <end position="76"/>
    </location>
</feature>
<accession>A0A9P1IWL1</accession>
<feature type="transmembrane region" description="Helical" evidence="1">
    <location>
        <begin position="7"/>
        <end position="35"/>
    </location>
</feature>
<sequence length="293" mass="33774">MDNFYKFYLLAYEVSTTIFDLVITMFGQVVTMFPIWAAHSEHGVFWRVFGWNTHWTVVSIMAFASIQLTTLSMCYLKKHQTINNLTDTRFFHISPNNSRLLIASISLALAIQTFSFSMTAKSKAEQMKLVKILYPEFWMNFERIPSFVIYEKQFIMFFLLVTGSICQVSVGILIFVLTSHMLYILHKNNRKVSGIMYTKQKIALYGLLAQTSTYSCMLIPIACAVVIIALDLQHITNVSLIFILMFSTHSSLNCIVMIFTTASFRKWILEKVFCRKTSNNLVNVKISMANRET</sequence>
<name>A0A9P1IWL1_9PELO</name>
<evidence type="ECO:0000313" key="3">
    <source>
        <dbReference type="Proteomes" id="UP001152747"/>
    </source>
</evidence>
<keyword evidence="1" id="KW-1133">Transmembrane helix</keyword>
<dbReference type="Pfam" id="PF10327">
    <property type="entry name" value="7TM_GPCR_Sri"/>
    <property type="match status" value="1"/>
</dbReference>
<dbReference type="Proteomes" id="UP001152747">
    <property type="component" value="Unassembled WGS sequence"/>
</dbReference>
<protein>
    <recommendedName>
        <fullName evidence="4">Serpentine Receptor, class I</fullName>
    </recommendedName>
</protein>
<feature type="transmembrane region" description="Helical" evidence="1">
    <location>
        <begin position="97"/>
        <end position="118"/>
    </location>
</feature>
<dbReference type="InterPro" id="IPR019429">
    <property type="entry name" value="7TM_GPCR_serpentine_rcpt_Sri"/>
</dbReference>
<proteinExistence type="predicted"/>
<reference evidence="2" key="1">
    <citation type="submission" date="2022-11" db="EMBL/GenBank/DDBJ databases">
        <authorList>
            <person name="Kikuchi T."/>
        </authorList>
    </citation>
    <scope>NUCLEOTIDE SEQUENCE</scope>
    <source>
        <strain evidence="2">PS1010</strain>
    </source>
</reference>
<dbReference type="PANTHER" id="PTHR45830:SF15">
    <property type="entry name" value="SERPENTINE RECEPTOR, CLASS I"/>
    <property type="match status" value="1"/>
</dbReference>
<feature type="transmembrane region" description="Helical" evidence="1">
    <location>
        <begin position="235"/>
        <end position="259"/>
    </location>
</feature>
<dbReference type="AlphaFoldDB" id="A0A9P1IWL1"/>
<keyword evidence="1" id="KW-0472">Membrane</keyword>
<gene>
    <name evidence="2" type="ORF">CAMP_LOCUS16257</name>
</gene>
<dbReference type="OrthoDB" id="5791716at2759"/>
<feature type="transmembrane region" description="Helical" evidence="1">
    <location>
        <begin position="154"/>
        <end position="183"/>
    </location>
</feature>
<dbReference type="EMBL" id="CANHGI010000005">
    <property type="protein sequence ID" value="CAI5453620.1"/>
    <property type="molecule type" value="Genomic_DNA"/>
</dbReference>